<keyword evidence="1" id="KW-0472">Membrane</keyword>
<evidence type="ECO:0000313" key="3">
    <source>
        <dbReference type="Proteomes" id="UP001254257"/>
    </source>
</evidence>
<dbReference type="Proteomes" id="UP001254257">
    <property type="component" value="Unassembled WGS sequence"/>
</dbReference>
<organism evidence="2 3">
    <name type="scientific">Bosea rubneri</name>
    <dbReference type="NCBI Taxonomy" id="3075434"/>
    <lineage>
        <taxon>Bacteria</taxon>
        <taxon>Pseudomonadati</taxon>
        <taxon>Pseudomonadota</taxon>
        <taxon>Alphaproteobacteria</taxon>
        <taxon>Hyphomicrobiales</taxon>
        <taxon>Boseaceae</taxon>
        <taxon>Bosea</taxon>
    </lineage>
</organism>
<keyword evidence="1" id="KW-1133">Transmembrane helix</keyword>
<sequence>MEPVRTLHESHLDEAHGVQFGLSHLALGGSFALLLLIVIGLL</sequence>
<evidence type="ECO:0000256" key="1">
    <source>
        <dbReference type="SAM" id="Phobius"/>
    </source>
</evidence>
<name>A0ABU3S435_9HYPH</name>
<reference evidence="2 3" key="1">
    <citation type="submission" date="2023-09" db="EMBL/GenBank/DDBJ databases">
        <title>Whole genome shotgun sequencing (WGS) of Bosea sp. ZW T0_25, isolated from stored onions (Allium cepa).</title>
        <authorList>
            <person name="Stoll D.A."/>
            <person name="Huch M."/>
        </authorList>
    </citation>
    <scope>NUCLEOTIDE SEQUENCE [LARGE SCALE GENOMIC DNA]</scope>
    <source>
        <strain evidence="2 3">ZW T0_25</strain>
    </source>
</reference>
<keyword evidence="3" id="KW-1185">Reference proteome</keyword>
<dbReference type="EMBL" id="JAWDID010000007">
    <property type="protein sequence ID" value="MDU0339532.1"/>
    <property type="molecule type" value="Genomic_DNA"/>
</dbReference>
<keyword evidence="1" id="KW-0812">Transmembrane</keyword>
<accession>A0ABU3S435</accession>
<evidence type="ECO:0000313" key="2">
    <source>
        <dbReference type="EMBL" id="MDU0339532.1"/>
    </source>
</evidence>
<comment type="caution">
    <text evidence="2">The sequence shown here is derived from an EMBL/GenBank/DDBJ whole genome shotgun (WGS) entry which is preliminary data.</text>
</comment>
<proteinExistence type="predicted"/>
<dbReference type="RefSeq" id="WP_316017435.1">
    <property type="nucleotide sequence ID" value="NZ_JAWDID010000007.1"/>
</dbReference>
<feature type="transmembrane region" description="Helical" evidence="1">
    <location>
        <begin position="20"/>
        <end position="41"/>
    </location>
</feature>
<protein>
    <submittedName>
        <fullName evidence="2">Uncharacterized protein</fullName>
    </submittedName>
</protein>
<gene>
    <name evidence="2" type="ORF">RKE40_06555</name>
</gene>